<accession>A0A2M4DFN8</accession>
<organism evidence="2">
    <name type="scientific">Anopheles darlingi</name>
    <name type="common">Mosquito</name>
    <dbReference type="NCBI Taxonomy" id="43151"/>
    <lineage>
        <taxon>Eukaryota</taxon>
        <taxon>Metazoa</taxon>
        <taxon>Ecdysozoa</taxon>
        <taxon>Arthropoda</taxon>
        <taxon>Hexapoda</taxon>
        <taxon>Insecta</taxon>
        <taxon>Pterygota</taxon>
        <taxon>Neoptera</taxon>
        <taxon>Endopterygota</taxon>
        <taxon>Diptera</taxon>
        <taxon>Nematocera</taxon>
        <taxon>Culicoidea</taxon>
        <taxon>Culicidae</taxon>
        <taxon>Anophelinae</taxon>
        <taxon>Anopheles</taxon>
    </lineage>
</organism>
<evidence type="ECO:0000256" key="1">
    <source>
        <dbReference type="SAM" id="SignalP"/>
    </source>
</evidence>
<sequence length="67" mass="6904">MVGAAAAVAAVPMMTLMMMSAAAGVADVAVIVHGDLWEEGGMVQMRMGNIVKLVRASAKRPPPPRDA</sequence>
<feature type="chain" id="PRO_5014908595" description="Secreted protein" evidence="1">
    <location>
        <begin position="25"/>
        <end position="67"/>
    </location>
</feature>
<feature type="signal peptide" evidence="1">
    <location>
        <begin position="1"/>
        <end position="24"/>
    </location>
</feature>
<protein>
    <recommendedName>
        <fullName evidence="3">Secreted protein</fullName>
    </recommendedName>
</protein>
<keyword evidence="1" id="KW-0732">Signal</keyword>
<dbReference type="EMBL" id="GGFL01012222">
    <property type="protein sequence ID" value="MBW76400.1"/>
    <property type="molecule type" value="Transcribed_RNA"/>
</dbReference>
<reference evidence="2" key="1">
    <citation type="submission" date="2018-01" db="EMBL/GenBank/DDBJ databases">
        <title>An insight into the sialome of Amazonian anophelines.</title>
        <authorList>
            <person name="Ribeiro J.M."/>
            <person name="Scarpassa V."/>
            <person name="Calvo E."/>
        </authorList>
    </citation>
    <scope>NUCLEOTIDE SEQUENCE</scope>
</reference>
<name>A0A2M4DFN8_ANODA</name>
<dbReference type="AlphaFoldDB" id="A0A2M4DFN8"/>
<proteinExistence type="predicted"/>
<evidence type="ECO:0000313" key="2">
    <source>
        <dbReference type="EMBL" id="MBW76400.1"/>
    </source>
</evidence>
<evidence type="ECO:0008006" key="3">
    <source>
        <dbReference type="Google" id="ProtNLM"/>
    </source>
</evidence>